<dbReference type="Proteomes" id="UP001485043">
    <property type="component" value="Unassembled WGS sequence"/>
</dbReference>
<dbReference type="PANTHER" id="PTHR43899:SF4">
    <property type="entry name" value="17 BETA-HYDROXYSTEROID DEHYDROGENASE TYPE 3"/>
    <property type="match status" value="1"/>
</dbReference>
<dbReference type="InterPro" id="IPR051019">
    <property type="entry name" value="VLCFA-Steroid_DH"/>
</dbReference>
<dbReference type="AlphaFoldDB" id="A0AAW1TID6"/>
<reference evidence="4 5" key="1">
    <citation type="journal article" date="2024" name="Nat. Commun.">
        <title>Phylogenomics reveals the evolutionary origins of lichenization in chlorophyte algae.</title>
        <authorList>
            <person name="Puginier C."/>
            <person name="Libourel C."/>
            <person name="Otte J."/>
            <person name="Skaloud P."/>
            <person name="Haon M."/>
            <person name="Grisel S."/>
            <person name="Petersen M."/>
            <person name="Berrin J.G."/>
            <person name="Delaux P.M."/>
            <person name="Dal Grande F."/>
            <person name="Keller J."/>
        </authorList>
    </citation>
    <scope>NUCLEOTIDE SEQUENCE [LARGE SCALE GENOMIC DNA]</scope>
    <source>
        <strain evidence="4 5">SAG 2523</strain>
    </source>
</reference>
<name>A0AAW1TID6_9CHLO</name>
<evidence type="ECO:0000313" key="4">
    <source>
        <dbReference type="EMBL" id="KAK9868247.1"/>
    </source>
</evidence>
<keyword evidence="3" id="KW-0812">Transmembrane</keyword>
<proteinExistence type="predicted"/>
<dbReference type="EMBL" id="JALJOV010000038">
    <property type="protein sequence ID" value="KAK9868247.1"/>
    <property type="molecule type" value="Genomic_DNA"/>
</dbReference>
<dbReference type="InterPro" id="IPR036291">
    <property type="entry name" value="NAD(P)-bd_dom_sf"/>
</dbReference>
<dbReference type="Pfam" id="PF00106">
    <property type="entry name" value="adh_short"/>
    <property type="match status" value="1"/>
</dbReference>
<comment type="caution">
    <text evidence="4">The sequence shown here is derived from an EMBL/GenBank/DDBJ whole genome shotgun (WGS) entry which is preliminary data.</text>
</comment>
<feature type="transmembrane region" description="Helical" evidence="3">
    <location>
        <begin position="6"/>
        <end position="27"/>
    </location>
</feature>
<keyword evidence="2" id="KW-0560">Oxidoreductase</keyword>
<evidence type="ECO:0000256" key="1">
    <source>
        <dbReference type="ARBA" id="ARBA00004240"/>
    </source>
</evidence>
<dbReference type="Gene3D" id="3.40.50.720">
    <property type="entry name" value="NAD(P)-binding Rossmann-like Domain"/>
    <property type="match status" value="1"/>
</dbReference>
<evidence type="ECO:0000313" key="5">
    <source>
        <dbReference type="Proteomes" id="UP001485043"/>
    </source>
</evidence>
<keyword evidence="5" id="KW-1185">Reference proteome</keyword>
<organism evidence="4 5">
    <name type="scientific">Apatococcus fuscideae</name>
    <dbReference type="NCBI Taxonomy" id="2026836"/>
    <lineage>
        <taxon>Eukaryota</taxon>
        <taxon>Viridiplantae</taxon>
        <taxon>Chlorophyta</taxon>
        <taxon>core chlorophytes</taxon>
        <taxon>Trebouxiophyceae</taxon>
        <taxon>Chlorellales</taxon>
        <taxon>Chlorellaceae</taxon>
        <taxon>Apatococcus</taxon>
    </lineage>
</organism>
<dbReference type="InterPro" id="IPR002347">
    <property type="entry name" value="SDR_fam"/>
</dbReference>
<keyword evidence="3" id="KW-0472">Membrane</keyword>
<dbReference type="PROSITE" id="PS00061">
    <property type="entry name" value="ADH_SHORT"/>
    <property type="match status" value="1"/>
</dbReference>
<protein>
    <submittedName>
        <fullName evidence="4">Uncharacterized protein</fullName>
    </submittedName>
</protein>
<sequence>MLISWIIGAVFFLSTGSYLLLTLFSALPARNLKKAYGAKWALVTGASSGIGLALTKKLARQGLNVVVVALNDQLLHNSFEELHLQHPTISFRQVGVDLAAPGFMPSIVEATQDLDIQIVFCNAGYMLTGFFHTLPVERQLANMHCNATSAVEITHHFLTRMTAKKLRGCFVYTSSAAAAIPSPFSVLYAATKSFLSSFGASLAIETKHLGIDVLVFHPSPVSSRFYDKAHKIDVLEMFKKLAVDADNLPDIVFANIGRCVLADLGLTAIGFRLLMKLIDYNLFATLIARAAPLMPDFQRHMKMDGKLK</sequence>
<comment type="subcellular location">
    <subcellularLocation>
        <location evidence="1">Endoplasmic reticulum</location>
    </subcellularLocation>
</comment>
<evidence type="ECO:0000256" key="3">
    <source>
        <dbReference type="SAM" id="Phobius"/>
    </source>
</evidence>
<dbReference type="GO" id="GO:0005783">
    <property type="term" value="C:endoplasmic reticulum"/>
    <property type="evidence" value="ECO:0007669"/>
    <property type="project" value="UniProtKB-SubCell"/>
</dbReference>
<dbReference type="GO" id="GO:0016491">
    <property type="term" value="F:oxidoreductase activity"/>
    <property type="evidence" value="ECO:0007669"/>
    <property type="project" value="UniProtKB-KW"/>
</dbReference>
<dbReference type="InterPro" id="IPR020904">
    <property type="entry name" value="Sc_DH/Rdtase_CS"/>
</dbReference>
<dbReference type="SUPFAM" id="SSF51735">
    <property type="entry name" value="NAD(P)-binding Rossmann-fold domains"/>
    <property type="match status" value="1"/>
</dbReference>
<accession>A0AAW1TID6</accession>
<feature type="transmembrane region" description="Helical" evidence="3">
    <location>
        <begin position="169"/>
        <end position="190"/>
    </location>
</feature>
<gene>
    <name evidence="4" type="ORF">WJX84_008792</name>
</gene>
<evidence type="ECO:0000256" key="2">
    <source>
        <dbReference type="ARBA" id="ARBA00023002"/>
    </source>
</evidence>
<dbReference type="PANTHER" id="PTHR43899">
    <property type="entry name" value="RH59310P"/>
    <property type="match status" value="1"/>
</dbReference>
<keyword evidence="3" id="KW-1133">Transmembrane helix</keyword>
<dbReference type="PRINTS" id="PR00081">
    <property type="entry name" value="GDHRDH"/>
</dbReference>